<keyword evidence="3" id="KW-1185">Reference proteome</keyword>
<accession>A0ABY7D5F4</accession>
<evidence type="ECO:0000313" key="3">
    <source>
        <dbReference type="Proteomes" id="UP001164743"/>
    </source>
</evidence>
<evidence type="ECO:0000313" key="2">
    <source>
        <dbReference type="EMBL" id="WAQ91828.1"/>
    </source>
</evidence>
<dbReference type="GeneID" id="77804300"/>
<feature type="transmembrane region" description="Helical" evidence="1">
    <location>
        <begin position="87"/>
        <end position="109"/>
    </location>
</feature>
<dbReference type="EMBL" id="CP110435">
    <property type="protein sequence ID" value="WAQ91828.1"/>
    <property type="molecule type" value="Genomic_DNA"/>
</dbReference>
<name>A0ABY7D5F4_9BASI</name>
<dbReference type="RefSeq" id="XP_053027383.1">
    <property type="nucleotide sequence ID" value="XM_053163405.1"/>
</dbReference>
<proteinExistence type="predicted"/>
<evidence type="ECO:0000256" key="1">
    <source>
        <dbReference type="SAM" id="Phobius"/>
    </source>
</evidence>
<gene>
    <name evidence="2" type="ORF">PtA15_15A220</name>
</gene>
<dbReference type="Proteomes" id="UP001164743">
    <property type="component" value="Chromosome 15A"/>
</dbReference>
<sequence>MFATCTTKVMAKRDLRIVEGAVDRIRLWRKIDLDTWKAPAMLSLNWQGEVTQTANLLSVDSDQSVLKNPTPHKQHTQFAMQFNFLPAFMLIVVASAVLEATAVPIANIMRVKGLNIKTLAKVTTNSTAGTPVSNKQMAKGFGW</sequence>
<reference evidence="2" key="1">
    <citation type="submission" date="2022-10" db="EMBL/GenBank/DDBJ databases">
        <title>Puccinia triticina Genome sequencing and assembly.</title>
        <authorList>
            <person name="Li C."/>
        </authorList>
    </citation>
    <scope>NUCLEOTIDE SEQUENCE</scope>
    <source>
        <strain evidence="2">Pt15</strain>
    </source>
</reference>
<keyword evidence="1" id="KW-0472">Membrane</keyword>
<keyword evidence="1" id="KW-0812">Transmembrane</keyword>
<organism evidence="2 3">
    <name type="scientific">Puccinia triticina</name>
    <dbReference type="NCBI Taxonomy" id="208348"/>
    <lineage>
        <taxon>Eukaryota</taxon>
        <taxon>Fungi</taxon>
        <taxon>Dikarya</taxon>
        <taxon>Basidiomycota</taxon>
        <taxon>Pucciniomycotina</taxon>
        <taxon>Pucciniomycetes</taxon>
        <taxon>Pucciniales</taxon>
        <taxon>Pucciniaceae</taxon>
        <taxon>Puccinia</taxon>
    </lineage>
</organism>
<keyword evidence="1" id="KW-1133">Transmembrane helix</keyword>
<protein>
    <submittedName>
        <fullName evidence="2">Uncharacterized protein</fullName>
    </submittedName>
</protein>